<dbReference type="PANTHER" id="PTHR37816">
    <property type="entry name" value="YALI0E33011P"/>
    <property type="match status" value="1"/>
</dbReference>
<reference evidence="1 2" key="1">
    <citation type="submission" date="2024-04" db="EMBL/GenBank/DDBJ databases">
        <title>Tritrichomonas musculus Genome.</title>
        <authorList>
            <person name="Alves-Ferreira E."/>
            <person name="Grigg M."/>
            <person name="Lorenzi H."/>
            <person name="Galac M."/>
        </authorList>
    </citation>
    <scope>NUCLEOTIDE SEQUENCE [LARGE SCALE GENOMIC DNA]</scope>
    <source>
        <strain evidence="1 2">EAF2021</strain>
    </source>
</reference>
<dbReference type="PANTHER" id="PTHR37816:SF3">
    <property type="entry name" value="MODULATES DNA TOPOLOGY"/>
    <property type="match status" value="1"/>
</dbReference>
<accession>A0ABR2L289</accession>
<gene>
    <name evidence="1" type="ORF">M9Y10_015381</name>
</gene>
<evidence type="ECO:0000313" key="2">
    <source>
        <dbReference type="Proteomes" id="UP001470230"/>
    </source>
</evidence>
<proteinExistence type="predicted"/>
<evidence type="ECO:0008006" key="3">
    <source>
        <dbReference type="Google" id="ProtNLM"/>
    </source>
</evidence>
<dbReference type="EMBL" id="JAPFFF010000002">
    <property type="protein sequence ID" value="KAK8897433.1"/>
    <property type="molecule type" value="Genomic_DNA"/>
</dbReference>
<dbReference type="InterPro" id="IPR027417">
    <property type="entry name" value="P-loop_NTPase"/>
</dbReference>
<name>A0ABR2L289_9EUKA</name>
<protein>
    <recommendedName>
        <fullName evidence="3">Adenylate kinase</fullName>
    </recommendedName>
</protein>
<dbReference type="SUPFAM" id="SSF52540">
    <property type="entry name" value="P-loop containing nucleoside triphosphate hydrolases"/>
    <property type="match status" value="1"/>
</dbReference>
<evidence type="ECO:0000313" key="1">
    <source>
        <dbReference type="EMBL" id="KAK8897433.1"/>
    </source>
</evidence>
<organism evidence="1 2">
    <name type="scientific">Tritrichomonas musculus</name>
    <dbReference type="NCBI Taxonomy" id="1915356"/>
    <lineage>
        <taxon>Eukaryota</taxon>
        <taxon>Metamonada</taxon>
        <taxon>Parabasalia</taxon>
        <taxon>Tritrichomonadida</taxon>
        <taxon>Tritrichomonadidae</taxon>
        <taxon>Tritrichomonas</taxon>
    </lineage>
</organism>
<dbReference type="InterPro" id="IPR052922">
    <property type="entry name" value="Cytidylate_Kinase-2"/>
</dbReference>
<sequence length="159" mass="18669">MFKKAIVIGPPGAGKSTFSRALRDLTQLPLFYLDMIAFKSDGSEISKDEFDTKLNEILKLKEWIIDGTYLRTLELRIKESDIIFFLDFPIELCLLSAELRIGQEREDLPWEATEFDDEFKQYIINFPKDKLPKVYDLLNNYKCTKKLLLLNQETNQMNF</sequence>
<comment type="caution">
    <text evidence="1">The sequence shown here is derived from an EMBL/GenBank/DDBJ whole genome shotgun (WGS) entry which is preliminary data.</text>
</comment>
<keyword evidence="2" id="KW-1185">Reference proteome</keyword>
<dbReference type="Gene3D" id="3.40.50.300">
    <property type="entry name" value="P-loop containing nucleotide triphosphate hydrolases"/>
    <property type="match status" value="1"/>
</dbReference>
<dbReference type="Proteomes" id="UP001470230">
    <property type="component" value="Unassembled WGS sequence"/>
</dbReference>